<comment type="similarity">
    <text evidence="1">Belongs to the Mo25 family.</text>
</comment>
<comment type="caution">
    <text evidence="2">The sequence shown here is derived from an EMBL/GenBank/DDBJ whole genome shotgun (WGS) entry which is preliminary data.</text>
</comment>
<evidence type="ECO:0000313" key="3">
    <source>
        <dbReference type="Proteomes" id="UP000031737"/>
    </source>
</evidence>
<dbReference type="VEuPathDB" id="TriTrypDB:TRSC58_06203"/>
<reference evidence="2 3" key="1">
    <citation type="submission" date="2013-07" db="EMBL/GenBank/DDBJ databases">
        <authorList>
            <person name="Stoco P.H."/>
            <person name="Wagner G."/>
            <person name="Gerber A."/>
            <person name="Zaha A."/>
            <person name="Thompson C."/>
            <person name="Bartholomeu D.C."/>
            <person name="Luckemeyer D.D."/>
            <person name="Bahia D."/>
            <person name="Loreto E."/>
            <person name="Prestes E.B."/>
            <person name="Lima F.M."/>
            <person name="Rodrigues-Luiz G."/>
            <person name="Vallejo G.A."/>
            <person name="Filho J.F."/>
            <person name="Monteiro K.M."/>
            <person name="Tyler K.M."/>
            <person name="de Almeida L.G."/>
            <person name="Ortiz M.F."/>
            <person name="Siervo M.A."/>
            <person name="de Moraes M.H."/>
            <person name="Cunha O.L."/>
            <person name="Mendonca-Neto R."/>
            <person name="Silva R."/>
            <person name="Teixeira S.M."/>
            <person name="Murta S.M."/>
            <person name="Sincero T.C."/>
            <person name="Mendes T.A."/>
            <person name="Urmenyi T.P."/>
            <person name="Silva V.G."/>
            <person name="da Rocha W.D."/>
            <person name="Andersson B."/>
            <person name="Romanha A.J."/>
            <person name="Steindel M."/>
            <person name="de Vasconcelos A.T."/>
            <person name="Grisard E.C."/>
        </authorList>
    </citation>
    <scope>NUCLEOTIDE SEQUENCE [LARGE SCALE GENOMIC DNA]</scope>
    <source>
        <strain evidence="2 3">SC58</strain>
    </source>
</reference>
<dbReference type="GO" id="GO:0035556">
    <property type="term" value="P:intracellular signal transduction"/>
    <property type="evidence" value="ECO:0007669"/>
    <property type="project" value="TreeGrafter"/>
</dbReference>
<dbReference type="OrthoDB" id="248794at2759"/>
<dbReference type="InterPro" id="IPR011989">
    <property type="entry name" value="ARM-like"/>
</dbReference>
<dbReference type="PANTHER" id="PTHR10182:SF3">
    <property type="entry name" value="PROTEIN MO25"/>
    <property type="match status" value="1"/>
</dbReference>
<evidence type="ECO:0000256" key="1">
    <source>
        <dbReference type="ARBA" id="ARBA00011012"/>
    </source>
</evidence>
<name>A0A061IT31_TRYRA</name>
<proteinExistence type="inferred from homology"/>
<sequence length="381" mass="42504">MSEMKRDVRRSDGFLQALQNTEDPEIVDAELLLLLQDLGSPTEDPISLSPAGLYHLLHLLVERTSNAWLEVRKKIAFVFSDLVSKGRGDVLADALVYGRLRQTTGGEARASHIDLEDTGEENLDPAAALRQLKYFIGKLALAHGAVERCVPAADVFRTFTRVPSFLEIILSPTELLSDTTEEKVSAQPHPKHDRFQETCIGILCRSAASYTTVFCTETWRSLTTALYTNKGLSASLLLHYFNEFVALLTDCLMGRNFVAKLHALELLAAVLEDSAFLKARRKFAESPALLCALLPLTNSSSAHTRFLAFDTLKVFIAKGNKPAPIRYILCVNRDMLARYVEDYSTKEIAINKRLEVEKQKLLQSLTSLEPLTHEEELLLGI</sequence>
<dbReference type="Pfam" id="PF08569">
    <property type="entry name" value="Mo25"/>
    <property type="match status" value="1"/>
</dbReference>
<dbReference type="EMBL" id="AUPL01006203">
    <property type="protein sequence ID" value="ESL06128.1"/>
    <property type="molecule type" value="Genomic_DNA"/>
</dbReference>
<dbReference type="SUPFAM" id="SSF48371">
    <property type="entry name" value="ARM repeat"/>
    <property type="match status" value="1"/>
</dbReference>
<protein>
    <submittedName>
        <fullName evidence="2">Uncharacterized protein</fullName>
    </submittedName>
</protein>
<dbReference type="InterPro" id="IPR016024">
    <property type="entry name" value="ARM-type_fold"/>
</dbReference>
<gene>
    <name evidence="2" type="ORF">TRSC58_06203</name>
</gene>
<dbReference type="AlphaFoldDB" id="A0A061IT31"/>
<dbReference type="Gene3D" id="1.25.10.10">
    <property type="entry name" value="Leucine-rich Repeat Variant"/>
    <property type="match status" value="1"/>
</dbReference>
<dbReference type="GO" id="GO:0043539">
    <property type="term" value="F:protein serine/threonine kinase activator activity"/>
    <property type="evidence" value="ECO:0007669"/>
    <property type="project" value="TreeGrafter"/>
</dbReference>
<evidence type="ECO:0000313" key="2">
    <source>
        <dbReference type="EMBL" id="ESL06128.1"/>
    </source>
</evidence>
<keyword evidence="3" id="KW-1185">Reference proteome</keyword>
<organism evidence="2 3">
    <name type="scientific">Trypanosoma rangeli SC58</name>
    <dbReference type="NCBI Taxonomy" id="429131"/>
    <lineage>
        <taxon>Eukaryota</taxon>
        <taxon>Discoba</taxon>
        <taxon>Euglenozoa</taxon>
        <taxon>Kinetoplastea</taxon>
        <taxon>Metakinetoplastina</taxon>
        <taxon>Trypanosomatida</taxon>
        <taxon>Trypanosomatidae</taxon>
        <taxon>Trypanosoma</taxon>
        <taxon>Herpetosoma</taxon>
    </lineage>
</organism>
<dbReference type="PANTHER" id="PTHR10182">
    <property type="entry name" value="CALCIUM-BINDING PROTEIN 39-RELATED"/>
    <property type="match status" value="1"/>
</dbReference>
<dbReference type="InterPro" id="IPR013878">
    <property type="entry name" value="Mo25"/>
</dbReference>
<dbReference type="Proteomes" id="UP000031737">
    <property type="component" value="Unassembled WGS sequence"/>
</dbReference>
<accession>A0A061IT31</accession>